<dbReference type="EMBL" id="BAABBV010000001">
    <property type="protein sequence ID" value="GAA4161771.1"/>
    <property type="molecule type" value="Genomic_DNA"/>
</dbReference>
<reference evidence="1" key="2">
    <citation type="submission" date="2023-12" db="EMBL/GenBank/DDBJ databases">
        <authorList>
            <person name="Sun Q."/>
            <person name="Inoue M."/>
        </authorList>
    </citation>
    <scope>NUCLEOTIDE SEQUENCE</scope>
    <source>
        <strain evidence="1">JCM 17590</strain>
    </source>
</reference>
<organism evidence="1 2">
    <name type="scientific">Gryllotalpicola daejeonensis</name>
    <dbReference type="NCBI Taxonomy" id="993087"/>
    <lineage>
        <taxon>Bacteria</taxon>
        <taxon>Bacillati</taxon>
        <taxon>Actinomycetota</taxon>
        <taxon>Actinomycetes</taxon>
        <taxon>Micrococcales</taxon>
        <taxon>Microbacteriaceae</taxon>
        <taxon>Gryllotalpicola</taxon>
    </lineage>
</organism>
<dbReference type="InterPro" id="IPR029058">
    <property type="entry name" value="AB_hydrolase_fold"/>
</dbReference>
<keyword evidence="2" id="KW-1185">Reference proteome</keyword>
<proteinExistence type="predicted"/>
<protein>
    <recommendedName>
        <fullName evidence="3">Alpha/beta hydrolase</fullName>
    </recommendedName>
</protein>
<sequence>MVPFVPPTATTPEYALVVFDAQGRELAEADGSVLSETVAERIAAENVTDVVLLCHGWLNDFSGAQVTYAAWLAAGRGLEWPGGAAPLIVAAHWPSIPGRGGEPPDVPAELHAHLADRTLLTALENAGTDVAEFLSFWSMRERAISLGATDAGLGRLLARIFAARPGVRVHLAGHSLGCVALSAALASAGAARGPHAATFFLAQAAESSWAFSASVPFFTGGGGRYRAVVADGLVDGALVATTSTHDLALNVLYRLGMEFILQRSYAAEASAAGRPARAAAIGADGLGFDPPVPTAHKLPPLRPGAAQFALAAGAQYTVDASAVIADHNDVAHAELARLFLAAVAAVP</sequence>
<evidence type="ECO:0000313" key="2">
    <source>
        <dbReference type="Proteomes" id="UP001415169"/>
    </source>
</evidence>
<reference evidence="1" key="1">
    <citation type="journal article" date="2014" name="Int. J. Syst. Evol. Microbiol.">
        <title>Complete genome of a new Firmicutes species belonging to the dominant human colonic microbiota ('Ruminococcus bicirculans') reveals two chromosomes and a selective capacity to utilize plant glucans.</title>
        <authorList>
            <consortium name="NISC Comparative Sequencing Program"/>
            <person name="Wegmann U."/>
            <person name="Louis P."/>
            <person name="Goesmann A."/>
            <person name="Henrissat B."/>
            <person name="Duncan S.H."/>
            <person name="Flint H.J."/>
        </authorList>
    </citation>
    <scope>NUCLEOTIDE SEQUENCE</scope>
    <source>
        <strain evidence="1">JCM 17590</strain>
    </source>
</reference>
<gene>
    <name evidence="1" type="ORF">GCM10022286_19850</name>
</gene>
<evidence type="ECO:0000313" key="1">
    <source>
        <dbReference type="EMBL" id="GAA4161771.1"/>
    </source>
</evidence>
<dbReference type="Proteomes" id="UP001415169">
    <property type="component" value="Unassembled WGS sequence"/>
</dbReference>
<evidence type="ECO:0008006" key="3">
    <source>
        <dbReference type="Google" id="ProtNLM"/>
    </source>
</evidence>
<name>A0ABP7ZKL5_9MICO</name>
<accession>A0ABP7ZKL5</accession>
<comment type="caution">
    <text evidence="1">The sequence shown here is derived from an EMBL/GenBank/DDBJ whole genome shotgun (WGS) entry which is preliminary data.</text>
</comment>
<dbReference type="SUPFAM" id="SSF53474">
    <property type="entry name" value="alpha/beta-Hydrolases"/>
    <property type="match status" value="1"/>
</dbReference>